<feature type="transmembrane region" description="Helical" evidence="1">
    <location>
        <begin position="6"/>
        <end position="22"/>
    </location>
</feature>
<evidence type="ECO:0000256" key="1">
    <source>
        <dbReference type="SAM" id="Phobius"/>
    </source>
</evidence>
<reference evidence="2" key="1">
    <citation type="journal article" date="2020" name="mSystems">
        <title>Genome- and Community-Level Interaction Insights into Carbon Utilization and Element Cycling Functions of Hydrothermarchaeota in Hydrothermal Sediment.</title>
        <authorList>
            <person name="Zhou Z."/>
            <person name="Liu Y."/>
            <person name="Xu W."/>
            <person name="Pan J."/>
            <person name="Luo Z.H."/>
            <person name="Li M."/>
        </authorList>
    </citation>
    <scope>NUCLEOTIDE SEQUENCE [LARGE SCALE GENOMIC DNA]</scope>
    <source>
        <strain evidence="2">HyVt-237</strain>
    </source>
</reference>
<feature type="transmembrane region" description="Helical" evidence="1">
    <location>
        <begin position="69"/>
        <end position="86"/>
    </location>
</feature>
<comment type="caution">
    <text evidence="2">The sequence shown here is derived from an EMBL/GenBank/DDBJ whole genome shotgun (WGS) entry which is preliminary data.</text>
</comment>
<feature type="transmembrane region" description="Helical" evidence="1">
    <location>
        <begin position="34"/>
        <end position="49"/>
    </location>
</feature>
<sequence length="215" mass="24265">MANVIWTWIAAGLTLAIFSFLYKDNPFYKLAEHIYVGSSAAFWFIYLWYFDVKPKLVDAWLQNTGFEKYILIVPAILAVLMLTRFIPTISWLSRWAIAFTVGMGAGLGITGALQGFLVPQLQATLLPIWVNVSDKFTVNLGYSLNNFILVVGTIATIFYFYFSKEHRGGLGYASKVGITFIMIAFGASFGYTVMARISLLIGRLFFLLHDWLHLV</sequence>
<keyword evidence="1" id="KW-0812">Transmembrane</keyword>
<dbReference type="AlphaFoldDB" id="A0A7C1BJV2"/>
<gene>
    <name evidence="2" type="ORF">ENG67_06280</name>
</gene>
<protein>
    <submittedName>
        <fullName evidence="2">Uncharacterized protein</fullName>
    </submittedName>
</protein>
<organism evidence="2">
    <name type="scientific">candidate division WOR-3 bacterium</name>
    <dbReference type="NCBI Taxonomy" id="2052148"/>
    <lineage>
        <taxon>Bacteria</taxon>
        <taxon>Bacteria division WOR-3</taxon>
    </lineage>
</organism>
<feature type="transmembrane region" description="Helical" evidence="1">
    <location>
        <begin position="169"/>
        <end position="187"/>
    </location>
</feature>
<name>A0A7C1BJV2_UNCW3</name>
<feature type="transmembrane region" description="Helical" evidence="1">
    <location>
        <begin position="142"/>
        <end position="162"/>
    </location>
</feature>
<evidence type="ECO:0000313" key="2">
    <source>
        <dbReference type="EMBL" id="HDM90793.1"/>
    </source>
</evidence>
<accession>A0A7C1BJV2</accession>
<feature type="transmembrane region" description="Helical" evidence="1">
    <location>
        <begin position="95"/>
        <end position="117"/>
    </location>
</feature>
<keyword evidence="1" id="KW-0472">Membrane</keyword>
<proteinExistence type="predicted"/>
<keyword evidence="1" id="KW-1133">Transmembrane helix</keyword>
<dbReference type="Proteomes" id="UP000885931">
    <property type="component" value="Unassembled WGS sequence"/>
</dbReference>
<dbReference type="EMBL" id="DRBW01000230">
    <property type="protein sequence ID" value="HDM90793.1"/>
    <property type="molecule type" value="Genomic_DNA"/>
</dbReference>